<accession>D4S2L0</accession>
<dbReference type="InterPro" id="IPR041796">
    <property type="entry name" value="Mre11_N"/>
</dbReference>
<dbReference type="STRING" id="45851.BHV86_03995"/>
<protein>
    <submittedName>
        <fullName evidence="3">Ser/Thr phosphatase family protein</fullName>
    </submittedName>
</protein>
<dbReference type="InterPro" id="IPR004843">
    <property type="entry name" value="Calcineurin-like_PHP"/>
</dbReference>
<reference evidence="3 4" key="1">
    <citation type="submission" date="2010-02" db="EMBL/GenBank/DDBJ databases">
        <authorList>
            <person name="Weinstock G."/>
            <person name="Sodergren E."/>
            <person name="Clifton S."/>
            <person name="Fulton L."/>
            <person name="Fulton B."/>
            <person name="Courtney L."/>
            <person name="Fronick C."/>
            <person name="Harrison M."/>
            <person name="Strong C."/>
            <person name="Farmer C."/>
            <person name="Delahaunty K."/>
            <person name="Markovic C."/>
            <person name="Hall O."/>
            <person name="Minx P."/>
            <person name="Tomlinson C."/>
            <person name="Mitreva M."/>
            <person name="Nelson J."/>
            <person name="Hou S."/>
            <person name="Wollam A."/>
            <person name="Pepin K.H."/>
            <person name="Johnson M."/>
            <person name="Bhonagiri V."/>
            <person name="Zhang X."/>
            <person name="Suruliraj S."/>
            <person name="Warren W."/>
            <person name="Chinwalla A."/>
            <person name="Mardis E.R."/>
            <person name="Wilson R.K."/>
        </authorList>
    </citation>
    <scope>NUCLEOTIDE SEQUENCE [LARGE SCALE GENOMIC DNA]</scope>
    <source>
        <strain evidence="3 4">DSM 2876</strain>
    </source>
</reference>
<dbReference type="SUPFAM" id="SSF56300">
    <property type="entry name" value="Metallo-dependent phosphatases"/>
    <property type="match status" value="1"/>
</dbReference>
<keyword evidence="4" id="KW-1185">Reference proteome</keyword>
<name>D4S2L0_9FIRM</name>
<dbReference type="Gene3D" id="3.60.21.10">
    <property type="match status" value="1"/>
</dbReference>
<dbReference type="PANTHER" id="PTHR30337">
    <property type="entry name" value="COMPONENT OF ATP-DEPENDENT DSDNA EXONUCLEASE"/>
    <property type="match status" value="1"/>
</dbReference>
<dbReference type="Pfam" id="PF00149">
    <property type="entry name" value="Metallophos"/>
    <property type="match status" value="1"/>
</dbReference>
<dbReference type="HOGENOM" id="CLU_026621_0_1_9"/>
<dbReference type="CDD" id="cd00840">
    <property type="entry name" value="MPP_Mre11_N"/>
    <property type="match status" value="1"/>
</dbReference>
<feature type="domain" description="Calcineurin-like phosphoesterase" evidence="2">
    <location>
        <begin position="1"/>
        <end position="190"/>
    </location>
</feature>
<dbReference type="PANTHER" id="PTHR30337:SF7">
    <property type="entry name" value="PHOSPHOESTERASE"/>
    <property type="match status" value="1"/>
</dbReference>
<evidence type="ECO:0000259" key="2">
    <source>
        <dbReference type="Pfam" id="PF00149"/>
    </source>
</evidence>
<comment type="caution">
    <text evidence="3">The sequence shown here is derived from an EMBL/GenBank/DDBJ whole genome shotgun (WGS) entry which is preliminary data.</text>
</comment>
<keyword evidence="1" id="KW-0378">Hydrolase</keyword>
<dbReference type="Proteomes" id="UP000006238">
    <property type="component" value="Unassembled WGS sequence"/>
</dbReference>
<dbReference type="RefSeq" id="WP_005604423.1">
    <property type="nucleotide sequence ID" value="NZ_GG663524.1"/>
</dbReference>
<dbReference type="InterPro" id="IPR050535">
    <property type="entry name" value="DNA_Repair-Maintenance_Comp"/>
</dbReference>
<dbReference type="AlphaFoldDB" id="D4S2L0"/>
<evidence type="ECO:0000313" key="3">
    <source>
        <dbReference type="EMBL" id="EFF67465.1"/>
    </source>
</evidence>
<evidence type="ECO:0000313" key="4">
    <source>
        <dbReference type="Proteomes" id="UP000006238"/>
    </source>
</evidence>
<organism evidence="3 4">
    <name type="scientific">Eshraghiella crossota DSM 2876</name>
    <dbReference type="NCBI Taxonomy" id="511680"/>
    <lineage>
        <taxon>Bacteria</taxon>
        <taxon>Bacillati</taxon>
        <taxon>Bacillota</taxon>
        <taxon>Clostridia</taxon>
        <taxon>Lachnospirales</taxon>
        <taxon>Lachnospiraceae</taxon>
        <taxon>Eshraghiella</taxon>
    </lineage>
</organism>
<dbReference type="eggNOG" id="COG0420">
    <property type="taxonomic scope" value="Bacteria"/>
</dbReference>
<dbReference type="GeneID" id="98917558"/>
<evidence type="ECO:0000256" key="1">
    <source>
        <dbReference type="ARBA" id="ARBA00022801"/>
    </source>
</evidence>
<sequence>MKIIHCADVHLDSRMLRHLSKEQAKERRNEILNTFGQMVTYAAKNDVAAIIIAGDLFDTSMISVTTRNYVRDLIVNNPKIEFYYLQGNHDIDNFLINLQEIPANLKLFDRKWTGYNVAGSDKVVISGVELSEKNHKDVYDSLSLDINKYNIVVLHGKAMPTKAVDDYESIGLDKLKNKSIDYLALGHYHSYSEEQLDSRGVYCYSGCLEGRGFDECGEHGFVLIDVDEKKMTSSRKLIDIAERNIYSVDIDATGCYTTSDVIQKITKALDDMKISGKSLVRIVIKGEVSLKTEINVDLIEKNFAHSFYVFKVEDKTKTLINYEEFMFDETLKGEFVRNVLKAPDIAEEDKPKIIRYGIQALTGEEI</sequence>
<dbReference type="EMBL" id="ABWN01000040">
    <property type="protein sequence ID" value="EFF67465.1"/>
    <property type="molecule type" value="Genomic_DNA"/>
</dbReference>
<dbReference type="GO" id="GO:0016787">
    <property type="term" value="F:hydrolase activity"/>
    <property type="evidence" value="ECO:0007669"/>
    <property type="project" value="UniProtKB-KW"/>
</dbReference>
<proteinExistence type="predicted"/>
<gene>
    <name evidence="3" type="ORF">BUTYVIB_02332</name>
</gene>
<dbReference type="InterPro" id="IPR029052">
    <property type="entry name" value="Metallo-depent_PP-like"/>
</dbReference>